<dbReference type="GO" id="GO:0019867">
    <property type="term" value="C:outer membrane"/>
    <property type="evidence" value="ECO:0007669"/>
    <property type="project" value="InterPro"/>
</dbReference>
<accession>A0A1B2M0V1</accession>
<dbReference type="PRINTS" id="PR01021">
    <property type="entry name" value="OMPADOMAIN"/>
</dbReference>
<evidence type="ECO:0000256" key="3">
    <source>
        <dbReference type="ARBA" id="ARBA00023136"/>
    </source>
</evidence>
<dbReference type="InterPro" id="IPR036737">
    <property type="entry name" value="OmpA-like_sf"/>
</dbReference>
<dbReference type="CDD" id="cd07185">
    <property type="entry name" value="OmpA_C-like"/>
    <property type="match status" value="1"/>
</dbReference>
<dbReference type="Gene3D" id="3.30.1330.60">
    <property type="entry name" value="OmpA-like domain"/>
    <property type="match status" value="1"/>
</dbReference>
<dbReference type="RefSeq" id="WP_067555935.1">
    <property type="nucleotide sequence ID" value="NZ_CP016895.1"/>
</dbReference>
<comment type="subcellular location">
    <subcellularLocation>
        <location evidence="1">Membrane</location>
    </subcellularLocation>
</comment>
<dbReference type="SUPFAM" id="SSF103088">
    <property type="entry name" value="OmpA-like"/>
    <property type="match status" value="1"/>
</dbReference>
<dbReference type="InterPro" id="IPR037873">
    <property type="entry name" value="BamE-like"/>
</dbReference>
<dbReference type="InterPro" id="IPR007450">
    <property type="entry name" value="BamE_dom"/>
</dbReference>
<evidence type="ECO:0000259" key="6">
    <source>
        <dbReference type="PROSITE" id="PS51123"/>
    </source>
</evidence>
<reference evidence="7 8" key="1">
    <citation type="submission" date="2016-08" db="EMBL/GenBank/DDBJ databases">
        <authorList>
            <person name="Seilhamer J.J."/>
        </authorList>
    </citation>
    <scope>NUCLEOTIDE SEQUENCE [LARGE SCALE GENOMIC DNA]</scope>
    <source>
        <strain evidence="7 8">BRTC-1</strain>
    </source>
</reference>
<keyword evidence="3 4" id="KW-0472">Membrane</keyword>
<dbReference type="AlphaFoldDB" id="A0A1B2M0V1"/>
<feature type="signal peptide" evidence="5">
    <location>
        <begin position="1"/>
        <end position="22"/>
    </location>
</feature>
<dbReference type="STRING" id="1789224.BFG52_10865"/>
<evidence type="ECO:0000256" key="2">
    <source>
        <dbReference type="ARBA" id="ARBA00022729"/>
    </source>
</evidence>
<dbReference type="InterPro" id="IPR006665">
    <property type="entry name" value="OmpA-like"/>
</dbReference>
<dbReference type="PROSITE" id="PS51123">
    <property type="entry name" value="OMPA_2"/>
    <property type="match status" value="1"/>
</dbReference>
<evidence type="ECO:0000256" key="5">
    <source>
        <dbReference type="SAM" id="SignalP"/>
    </source>
</evidence>
<dbReference type="Gene3D" id="3.30.1450.10">
    <property type="match status" value="1"/>
</dbReference>
<dbReference type="InterPro" id="IPR006664">
    <property type="entry name" value="OMP_bac"/>
</dbReference>
<organism evidence="7 8">
    <name type="scientific">Acinetobacter larvae</name>
    <dbReference type="NCBI Taxonomy" id="1789224"/>
    <lineage>
        <taxon>Bacteria</taxon>
        <taxon>Pseudomonadati</taxon>
        <taxon>Pseudomonadota</taxon>
        <taxon>Gammaproteobacteria</taxon>
        <taxon>Moraxellales</taxon>
        <taxon>Moraxellaceae</taxon>
        <taxon>Acinetobacter</taxon>
    </lineage>
</organism>
<name>A0A1B2M0V1_9GAMM</name>
<evidence type="ECO:0000256" key="4">
    <source>
        <dbReference type="PROSITE-ProRule" id="PRU00473"/>
    </source>
</evidence>
<dbReference type="Pfam" id="PF00691">
    <property type="entry name" value="OmpA"/>
    <property type="match status" value="1"/>
</dbReference>
<dbReference type="Pfam" id="PF04355">
    <property type="entry name" value="BamE"/>
    <property type="match status" value="1"/>
</dbReference>
<evidence type="ECO:0000313" key="7">
    <source>
        <dbReference type="EMBL" id="AOA58799.1"/>
    </source>
</evidence>
<dbReference type="KEGG" id="ala:BFG52_10865"/>
<feature type="chain" id="PRO_5008539952" description="OmpA-like domain-containing protein" evidence="5">
    <location>
        <begin position="23"/>
        <end position="268"/>
    </location>
</feature>
<dbReference type="OrthoDB" id="1149075at2"/>
<evidence type="ECO:0000313" key="8">
    <source>
        <dbReference type="Proteomes" id="UP000093391"/>
    </source>
</evidence>
<protein>
    <recommendedName>
        <fullName evidence="6">OmpA-like domain-containing protein</fullName>
    </recommendedName>
</protein>
<dbReference type="EMBL" id="CP016895">
    <property type="protein sequence ID" value="AOA58799.1"/>
    <property type="molecule type" value="Genomic_DNA"/>
</dbReference>
<keyword evidence="8" id="KW-1185">Reference proteome</keyword>
<keyword evidence="2 5" id="KW-0732">Signal</keyword>
<feature type="domain" description="OmpA-like" evidence="6">
    <location>
        <begin position="137"/>
        <end position="267"/>
    </location>
</feature>
<evidence type="ECO:0000256" key="1">
    <source>
        <dbReference type="ARBA" id="ARBA00004370"/>
    </source>
</evidence>
<dbReference type="Proteomes" id="UP000093391">
    <property type="component" value="Chromosome"/>
</dbReference>
<proteinExistence type="predicted"/>
<gene>
    <name evidence="7" type="ORF">BFG52_10865</name>
</gene>
<sequence length="268" mass="30079">MKNIVKILSMSILASVSMANYAKSNSANQAFPELKKSYLKQVNRYEYDDVARLSTGLTKDQFRHVLGNPHFNEGLFGVKTWNYVMDIRMPNTQEYKRCQLRIDFAKDGLSENMAWNGRDCETFIYPESNRVAVAATPATEILNLSGDALFQFNGGALNDLLPQGQRELQNITQRIQSEYANINRIHLIGHSDRIGADGYNYALGLQRAQSIKQYLQAQGIPEQTMIIASAGKYQPVSQGCEHLHAGPALKSCLQADRRVSVEITGMKR</sequence>